<proteinExistence type="predicted"/>
<evidence type="ECO:0000313" key="10">
    <source>
        <dbReference type="EMBL" id="EPE34196.1"/>
    </source>
</evidence>
<feature type="compositionally biased region" description="Polar residues" evidence="7">
    <location>
        <begin position="165"/>
        <end position="175"/>
    </location>
</feature>
<dbReference type="GeneID" id="19466262"/>
<feature type="region of interest" description="Disordered" evidence="7">
    <location>
        <begin position="1"/>
        <end position="76"/>
    </location>
</feature>
<dbReference type="HOGENOM" id="CLU_000315_18_3_1"/>
<dbReference type="InterPro" id="IPR014001">
    <property type="entry name" value="Helicase_ATP-bd"/>
</dbReference>
<evidence type="ECO:0000259" key="8">
    <source>
        <dbReference type="PROSITE" id="PS51192"/>
    </source>
</evidence>
<dbReference type="SUPFAM" id="SSF54160">
    <property type="entry name" value="Chromo domain-like"/>
    <property type="match status" value="1"/>
</dbReference>
<dbReference type="GO" id="GO:0003682">
    <property type="term" value="F:chromatin binding"/>
    <property type="evidence" value="ECO:0007669"/>
    <property type="project" value="TreeGrafter"/>
</dbReference>
<evidence type="ECO:0000256" key="2">
    <source>
        <dbReference type="ARBA" id="ARBA00011353"/>
    </source>
</evidence>
<dbReference type="Gene3D" id="3.40.50.300">
    <property type="entry name" value="P-loop containing nucleotide triphosphate hydrolases"/>
    <property type="match status" value="1"/>
</dbReference>
<feature type="compositionally biased region" description="Pro residues" evidence="7">
    <location>
        <begin position="1612"/>
        <end position="1621"/>
    </location>
</feature>
<dbReference type="Pfam" id="PF23614">
    <property type="entry name" value="DUF7141"/>
    <property type="match status" value="1"/>
</dbReference>
<feature type="region of interest" description="Disordered" evidence="7">
    <location>
        <begin position="1581"/>
        <end position="1687"/>
    </location>
</feature>
<dbReference type="CDD" id="cd17919">
    <property type="entry name" value="DEXHc_Snf"/>
    <property type="match status" value="1"/>
</dbReference>
<feature type="compositionally biased region" description="Polar residues" evidence="7">
    <location>
        <begin position="239"/>
        <end position="272"/>
    </location>
</feature>
<dbReference type="OMA" id="AMEYELY"/>
<dbReference type="PROSITE" id="PS51192">
    <property type="entry name" value="HELICASE_ATP_BIND_1"/>
    <property type="match status" value="1"/>
</dbReference>
<evidence type="ECO:0000256" key="5">
    <source>
        <dbReference type="ARBA" id="ARBA00022840"/>
    </source>
</evidence>
<feature type="domain" description="Helicase ATP-binding" evidence="8">
    <location>
        <begin position="762"/>
        <end position="934"/>
    </location>
</feature>
<dbReference type="KEGG" id="glz:GLAREA_07209"/>
<dbReference type="InterPro" id="IPR027417">
    <property type="entry name" value="P-loop_NTPase"/>
</dbReference>
<dbReference type="InterPro" id="IPR038718">
    <property type="entry name" value="SNF2-like_sf"/>
</dbReference>
<dbReference type="InterPro" id="IPR055565">
    <property type="entry name" value="DUF7141"/>
</dbReference>
<name>S3DQ61_GLAL2</name>
<feature type="compositionally biased region" description="Basic and acidic residues" evidence="7">
    <location>
        <begin position="339"/>
        <end position="351"/>
    </location>
</feature>
<dbReference type="OrthoDB" id="5857104at2759"/>
<dbReference type="PANTHER" id="PTHR45623">
    <property type="entry name" value="CHROMODOMAIN-HELICASE-DNA-BINDING PROTEIN 3-RELATED-RELATED"/>
    <property type="match status" value="1"/>
</dbReference>
<dbReference type="SMART" id="SM00487">
    <property type="entry name" value="DEXDc"/>
    <property type="match status" value="1"/>
</dbReference>
<evidence type="ECO:0000256" key="1">
    <source>
        <dbReference type="ARBA" id="ARBA00004123"/>
    </source>
</evidence>
<dbReference type="InterPro" id="IPR000330">
    <property type="entry name" value="SNF2_N"/>
</dbReference>
<dbReference type="InterPro" id="IPR041684">
    <property type="entry name" value="Znf-PHD-like"/>
</dbReference>
<dbReference type="InterPro" id="IPR049730">
    <property type="entry name" value="SNF2/RAD54-like_C"/>
</dbReference>
<dbReference type="RefSeq" id="XP_008079348.1">
    <property type="nucleotide sequence ID" value="XM_008081157.1"/>
</dbReference>
<keyword evidence="4 10" id="KW-0378">Hydrolase</keyword>
<dbReference type="InterPro" id="IPR001650">
    <property type="entry name" value="Helicase_C-like"/>
</dbReference>
<dbReference type="GO" id="GO:0042393">
    <property type="term" value="F:histone binding"/>
    <property type="evidence" value="ECO:0007669"/>
    <property type="project" value="TreeGrafter"/>
</dbReference>
<keyword evidence="11" id="KW-1185">Reference proteome</keyword>
<feature type="compositionally biased region" description="Low complexity" evidence="7">
    <location>
        <begin position="1583"/>
        <end position="1611"/>
    </location>
</feature>
<dbReference type="Pfam" id="PF00271">
    <property type="entry name" value="Helicase_C"/>
    <property type="match status" value="1"/>
</dbReference>
<comment type="subcellular location">
    <subcellularLocation>
        <location evidence="1">Nucleus</location>
    </subcellularLocation>
</comment>
<dbReference type="GO" id="GO:0005524">
    <property type="term" value="F:ATP binding"/>
    <property type="evidence" value="ECO:0007669"/>
    <property type="project" value="UniProtKB-KW"/>
</dbReference>
<feature type="region of interest" description="Disordered" evidence="7">
    <location>
        <begin position="1342"/>
        <end position="1388"/>
    </location>
</feature>
<dbReference type="eggNOG" id="KOG0383">
    <property type="taxonomic scope" value="Eukaryota"/>
</dbReference>
<evidence type="ECO:0000256" key="6">
    <source>
        <dbReference type="ARBA" id="ARBA00023242"/>
    </source>
</evidence>
<organism evidence="10 11">
    <name type="scientific">Glarea lozoyensis (strain ATCC 20868 / MF5171)</name>
    <dbReference type="NCBI Taxonomy" id="1116229"/>
    <lineage>
        <taxon>Eukaryota</taxon>
        <taxon>Fungi</taxon>
        <taxon>Dikarya</taxon>
        <taxon>Ascomycota</taxon>
        <taxon>Pezizomycotina</taxon>
        <taxon>Leotiomycetes</taxon>
        <taxon>Helotiales</taxon>
        <taxon>Helotiaceae</taxon>
        <taxon>Glarea</taxon>
    </lineage>
</organism>
<feature type="region of interest" description="Disordered" evidence="7">
    <location>
        <begin position="1394"/>
        <end position="1413"/>
    </location>
</feature>
<feature type="region of interest" description="Disordered" evidence="7">
    <location>
        <begin position="1439"/>
        <end position="1476"/>
    </location>
</feature>
<accession>S3DQ61</accession>
<feature type="compositionally biased region" description="Polar residues" evidence="7">
    <location>
        <begin position="29"/>
        <end position="38"/>
    </location>
</feature>
<dbReference type="Pfam" id="PF00176">
    <property type="entry name" value="SNF2-rel_dom"/>
    <property type="match status" value="1"/>
</dbReference>
<gene>
    <name evidence="10" type="ORF">GLAREA_07209</name>
</gene>
<evidence type="ECO:0000256" key="7">
    <source>
        <dbReference type="SAM" id="MobiDB-lite"/>
    </source>
</evidence>
<dbReference type="GO" id="GO:0016887">
    <property type="term" value="F:ATP hydrolysis activity"/>
    <property type="evidence" value="ECO:0007669"/>
    <property type="project" value="TreeGrafter"/>
</dbReference>
<dbReference type="GO" id="GO:0140658">
    <property type="term" value="F:ATP-dependent chromatin remodeler activity"/>
    <property type="evidence" value="ECO:0007669"/>
    <property type="project" value="TreeGrafter"/>
</dbReference>
<feature type="compositionally biased region" description="Acidic residues" evidence="7">
    <location>
        <begin position="136"/>
        <end position="148"/>
    </location>
</feature>
<feature type="region of interest" description="Disordered" evidence="7">
    <location>
        <begin position="130"/>
        <end position="354"/>
    </location>
</feature>
<keyword evidence="5" id="KW-0067">ATP-binding</keyword>
<dbReference type="GO" id="GO:0000785">
    <property type="term" value="C:chromatin"/>
    <property type="evidence" value="ECO:0007669"/>
    <property type="project" value="TreeGrafter"/>
</dbReference>
<dbReference type="InterPro" id="IPR016197">
    <property type="entry name" value="Chromo-like_dom_sf"/>
</dbReference>
<evidence type="ECO:0000259" key="9">
    <source>
        <dbReference type="PROSITE" id="PS51194"/>
    </source>
</evidence>
<dbReference type="Pfam" id="PF15446">
    <property type="entry name" value="zf-PHD-like"/>
    <property type="match status" value="1"/>
</dbReference>
<dbReference type="STRING" id="1116229.S3DQ61"/>
<dbReference type="Gene3D" id="3.40.50.10810">
    <property type="entry name" value="Tandem AAA-ATPase domain"/>
    <property type="match status" value="1"/>
</dbReference>
<dbReference type="GO" id="GO:0003677">
    <property type="term" value="F:DNA binding"/>
    <property type="evidence" value="ECO:0007669"/>
    <property type="project" value="TreeGrafter"/>
</dbReference>
<dbReference type="Proteomes" id="UP000016922">
    <property type="component" value="Unassembled WGS sequence"/>
</dbReference>
<evidence type="ECO:0000256" key="3">
    <source>
        <dbReference type="ARBA" id="ARBA00022741"/>
    </source>
</evidence>
<dbReference type="PROSITE" id="PS51194">
    <property type="entry name" value="HELICASE_CTER"/>
    <property type="match status" value="1"/>
</dbReference>
<dbReference type="Pfam" id="PF23615">
    <property type="entry name" value="Chromo_MIT1"/>
    <property type="match status" value="1"/>
</dbReference>
<dbReference type="CDD" id="cd18793">
    <property type="entry name" value="SF2_C_SNF"/>
    <property type="match status" value="1"/>
</dbReference>
<evidence type="ECO:0000256" key="4">
    <source>
        <dbReference type="ARBA" id="ARBA00022801"/>
    </source>
</evidence>
<dbReference type="EMBL" id="KE145357">
    <property type="protein sequence ID" value="EPE34196.1"/>
    <property type="molecule type" value="Genomic_DNA"/>
</dbReference>
<feature type="compositionally biased region" description="Polar residues" evidence="7">
    <location>
        <begin position="1676"/>
        <end position="1687"/>
    </location>
</feature>
<dbReference type="SUPFAM" id="SSF52540">
    <property type="entry name" value="P-loop containing nucleoside triphosphate hydrolases"/>
    <property type="match status" value="2"/>
</dbReference>
<feature type="domain" description="Helicase C-terminal" evidence="9">
    <location>
        <begin position="1069"/>
        <end position="1221"/>
    </location>
</feature>
<keyword evidence="6" id="KW-0539">Nucleus</keyword>
<feature type="compositionally biased region" description="Basic residues" evidence="7">
    <location>
        <begin position="1440"/>
        <end position="1450"/>
    </location>
</feature>
<feature type="compositionally biased region" description="Polar residues" evidence="7">
    <location>
        <begin position="327"/>
        <end position="337"/>
    </location>
</feature>
<feature type="compositionally biased region" description="Polar residues" evidence="7">
    <location>
        <begin position="195"/>
        <end position="223"/>
    </location>
</feature>
<comment type="subunit">
    <text evidence="2">Component of the NuA4 histone acetyltransferase complex.</text>
</comment>
<dbReference type="PANTHER" id="PTHR45623:SF17">
    <property type="entry name" value="CHROMODOMAIN-HELICASE-DNA-BINDING PROTEIN 3-RELATED"/>
    <property type="match status" value="1"/>
</dbReference>
<keyword evidence="3" id="KW-0547">Nucleotide-binding</keyword>
<sequence length="1914" mass="215072">MASPIQIADSDDSDNASVHTPEREDLNREPSQPHSTLSHRFRESPQRGDREKSRSTDSIAIMVPPPARPWEYKPYRGDTTVDSVQAEVEGSNGEMEYKIEYEDGKKATVSLDQLLTLRNGQNAIDLFRGRKSDEAATSEEDSIEEDGDTIMSTSIGKRVRKKTQNDGFVNITNARLDSEEEDNYEKNKRRRLQNGRVTNLTSNGTRQSSRNQSTRGSRQSSRAMQDEDSSESAEEAPKTRNTASSKGPLKTRSSGRFTRSKPTSNSNKTLTDSFFDDEDASQHMDVPSDNSDIVYDTRKSKRQPKPKAVLFRSQTENKRNNRRRARSLSSEPGQPTRRSGRDRVSKNMREQDMDEEIYADEVATTNTPKVISIREIYQPVESRSLFATLHNNECDVCSGTGSNSNKGKSPLIYCQGCSTSIHKVCLGYRSGREHMVTKVGHENFVMQCRRCIGITVKKDSSAPRLDVCQGCGEVGAACAAFSPRKTSKMEEKIREENGGDDPITEVAPDLLNNAEHVLFRCTRCHRGCHFGHLPALKKGKAPEDEDELRSLRRKEYGSRFQCKECIDHPDKPAGLVAWRLADREKYQPGDTYYDFTEDEKEYLVKWLDQSYFQCVWMPGSWVWGVTATVMRKAFANRDEGNNLTPKWTTEEAIPEEFFRMEIIFDVEYDSEFESGSEKSEKEQISLVDRVLVKFSGLGYDDAVWETPPSPEDKERWSCFVAAYNEFVVGVHFRNPPQSEMKKRVEAFHALDFAKKVEVKKQPASLVGEKNVILADEMGLGKTIQVIALLATLITEKPKCWPFLVVTPNSTCPNWRREIKKWAPSLRVVTYYGGAKAREMAKNYELFPNGNSDLAAHVVVTSYEAPVNPECKAFFRKINWAGMIVDEGQRLKNDDNLLYDALKSLKTPFQCLLTGTPLQNNKRELFNLLGFLDQSLNAAKLDEKYEELTKDNLPELQDLIRPFFLRRTKLLVLKDLPTMAQVILPVSMSVVQKKLYKSILAKNPQLIKSIFGQRKTDLRPTERGNLNNILMQLRKCLCHPFIYSSAIEETSVSEEAMHRNLIDASSKFQLLELMLPKLRDRGHRVLLFSQFLNQLDLIEDFLKGLGFSFRRLDGNMGAQEKQKRIDEFNAPDSTVFAFLLSTRSGGVGINLATADTVIIMDPDFNPQQDIQAISRAHRIGQKNKVLVFQLMTKDSAEEKIIQIGRKKIALGALIETAGAEDDAGVDLESILKHGTKALFDDNDENDIRYDSASVDKLLDRAQVENTHTDDENSAESQFSMARVWAHDKGALEEEVGDADEDAEAPNFSVWDEILKTREAEAAQEAARNMQDFGRGKRARHTINYEKSNMGPDDDAPGSQPRKRSGSVSDQEFAAAGGDSEVEEEDSDHHSIDARELAGMNISTDTHRSPKRGILSTSAISAISASPKKVKTNQKTSAIANHRSKHKLHQSSHQKPMVDSGKRSSTKLSMTRKQKVPKVVVSAESDELPPSSHAGANFYNSLVKHNLHQIPASTSARRNKKKQVIGDGPAGLPSGKIEIFRGYPKPKTPPKRKLPVLHVGLVAKKARDSLSVQESGLHCVNHSKSSPIISNTPASPASPAFSTSILPTTELPAAPTPQQPPVIKPGDKPTKPPKVKKKKGGRPIKYRITPPKASQDPQIPPPEQGPGKPRSYTKYSVPPQNFSVPPNSFQQQASIPNPLIQNPGPSHFRVQALPHQPPPPPILPPHQFHGGYMRPPNFVPAPIPMGPPPYTPTNDPRFPVDDRTRLAIERIIPPQEHYTRIEYMKVWSTPDFQAVLQKQSEDSQRKALDPLIHIFGRPTQEVHRSILRAYRDISTPPTPQPIPYIEGHPSEKSGKPRCFRCRLRHTNEEPCDRFMNEFDLRVMLDQLRELPPLASGGHKVRVAETFLRDRLRRVGG</sequence>
<protein>
    <submittedName>
        <fullName evidence="10">p-loop containing nucleoside triphosphate hydrolase</fullName>
    </submittedName>
</protein>
<dbReference type="InterPro" id="IPR056616">
    <property type="entry name" value="Chromo_MIT1"/>
</dbReference>
<dbReference type="GO" id="GO:0005634">
    <property type="term" value="C:nucleus"/>
    <property type="evidence" value="ECO:0007669"/>
    <property type="project" value="UniProtKB-SubCell"/>
</dbReference>
<feature type="compositionally biased region" description="Basic residues" evidence="7">
    <location>
        <begin position="1629"/>
        <end position="1643"/>
    </location>
</feature>
<reference evidence="10 11" key="1">
    <citation type="journal article" date="2013" name="BMC Genomics">
        <title>Genomics-driven discovery of the pneumocandin biosynthetic gene cluster in the fungus Glarea lozoyensis.</title>
        <authorList>
            <person name="Chen L."/>
            <person name="Yue Q."/>
            <person name="Zhang X."/>
            <person name="Xiang M."/>
            <person name="Wang C."/>
            <person name="Li S."/>
            <person name="Che Y."/>
            <person name="Ortiz-Lopez F.J."/>
            <person name="Bills G.F."/>
            <person name="Liu X."/>
            <person name="An Z."/>
        </authorList>
    </citation>
    <scope>NUCLEOTIDE SEQUENCE [LARGE SCALE GENOMIC DNA]</scope>
    <source>
        <strain evidence="11">ATCC 20868 / MF5171</strain>
    </source>
</reference>
<feature type="compositionally biased region" description="Basic and acidic residues" evidence="7">
    <location>
        <begin position="40"/>
        <end position="55"/>
    </location>
</feature>
<dbReference type="SMART" id="SM00490">
    <property type="entry name" value="HELICc"/>
    <property type="match status" value="1"/>
</dbReference>
<evidence type="ECO:0000313" key="11">
    <source>
        <dbReference type="Proteomes" id="UP000016922"/>
    </source>
</evidence>